<gene>
    <name evidence="1" type="ORF">QAD02_001951</name>
</gene>
<accession>A0ACC2NKD0</accession>
<comment type="caution">
    <text evidence="1">The sequence shown here is derived from an EMBL/GenBank/DDBJ whole genome shotgun (WGS) entry which is preliminary data.</text>
</comment>
<dbReference type="EMBL" id="CM056743">
    <property type="protein sequence ID" value="KAJ8670692.1"/>
    <property type="molecule type" value="Genomic_DNA"/>
</dbReference>
<organism evidence="1 2">
    <name type="scientific">Eretmocerus hayati</name>
    <dbReference type="NCBI Taxonomy" id="131215"/>
    <lineage>
        <taxon>Eukaryota</taxon>
        <taxon>Metazoa</taxon>
        <taxon>Ecdysozoa</taxon>
        <taxon>Arthropoda</taxon>
        <taxon>Hexapoda</taxon>
        <taxon>Insecta</taxon>
        <taxon>Pterygota</taxon>
        <taxon>Neoptera</taxon>
        <taxon>Endopterygota</taxon>
        <taxon>Hymenoptera</taxon>
        <taxon>Apocrita</taxon>
        <taxon>Proctotrupomorpha</taxon>
        <taxon>Chalcidoidea</taxon>
        <taxon>Aphelinidae</taxon>
        <taxon>Aphelininae</taxon>
        <taxon>Eretmocerus</taxon>
    </lineage>
</organism>
<proteinExistence type="predicted"/>
<protein>
    <submittedName>
        <fullName evidence="1">Uncharacterized protein</fullName>
    </submittedName>
</protein>
<dbReference type="Proteomes" id="UP001239111">
    <property type="component" value="Chromosome 3"/>
</dbReference>
<evidence type="ECO:0000313" key="1">
    <source>
        <dbReference type="EMBL" id="KAJ8670692.1"/>
    </source>
</evidence>
<sequence length="272" mass="31538">MEALQKYPNPSEMQYKELSIGEKKYIVGVRKMATSRQVVLTDLTTFYEETLSAHEIVKRCENLNPILVDFDWEDIVDNLLDDIPKFALSCDTSKIDLKTKIDDGNFYFKIELTETSPHHFYREIVNSFCTSFSELHNRYRCLLRIVKSKDEEIAEYKAQGIEPLRRSLITEPFNETKFINSLKTKSFNHLKIFMDSMNLYHSLNLPQIGVQSKEESIANSSTSQQEDPPLLSKSTHKKDVKRPASSRIRCAVPPKFKKKSTIPKKKSDLDFL</sequence>
<keyword evidence="2" id="KW-1185">Reference proteome</keyword>
<evidence type="ECO:0000313" key="2">
    <source>
        <dbReference type="Proteomes" id="UP001239111"/>
    </source>
</evidence>
<reference evidence="1" key="1">
    <citation type="submission" date="2023-04" db="EMBL/GenBank/DDBJ databases">
        <title>A chromosome-level genome assembly of the parasitoid wasp Eretmocerus hayati.</title>
        <authorList>
            <person name="Zhong Y."/>
            <person name="Liu S."/>
            <person name="Liu Y."/>
        </authorList>
    </citation>
    <scope>NUCLEOTIDE SEQUENCE</scope>
    <source>
        <strain evidence="1">ZJU_SS_LIU_2023</strain>
    </source>
</reference>
<name>A0ACC2NKD0_9HYME</name>